<dbReference type="eggNOG" id="COG3206">
    <property type="taxonomic scope" value="Bacteria"/>
</dbReference>
<keyword evidence="2" id="KW-0472">Membrane</keyword>
<evidence type="ECO:0000256" key="1">
    <source>
        <dbReference type="SAM" id="Coils"/>
    </source>
</evidence>
<name>F2K2H3_MARM1</name>
<proteinExistence type="predicted"/>
<reference evidence="4 5" key="1">
    <citation type="journal article" date="2012" name="Stand. Genomic Sci.">
        <title>Complete genome sequence of the melanogenic marine bacterium Marinomonas mediterranea type strain (MMB-1(T)).</title>
        <authorList>
            <person name="Lucas-Elio P."/>
            <person name="Goodwin L."/>
            <person name="Woyke T."/>
            <person name="Pitluck S."/>
            <person name="Nolan M."/>
            <person name="Kyrpides N.C."/>
            <person name="Detter J.C."/>
            <person name="Copeland A."/>
            <person name="Teshima H."/>
            <person name="Bruce D."/>
            <person name="Detter C."/>
            <person name="Tapia R."/>
            <person name="Han S."/>
            <person name="Land M.L."/>
            <person name="Ivanova N."/>
            <person name="Mikhailova N."/>
            <person name="Johnston A.W."/>
            <person name="Sanchez-Amat A."/>
        </authorList>
    </citation>
    <scope>NUCLEOTIDE SEQUENCE [LARGE SCALE GENOMIC DNA]</scope>
    <source>
        <strain evidence="5">ATCC 700492 / JCM 21426 / NBRC 103028 / MMB-1</strain>
    </source>
</reference>
<feature type="transmembrane region" description="Helical" evidence="2">
    <location>
        <begin position="428"/>
        <end position="450"/>
    </location>
</feature>
<dbReference type="OrthoDB" id="6210130at2"/>
<dbReference type="PANTHER" id="PTHR32309:SF31">
    <property type="entry name" value="CAPSULAR EXOPOLYSACCHARIDE FAMILY"/>
    <property type="match status" value="1"/>
</dbReference>
<feature type="coiled-coil region" evidence="1">
    <location>
        <begin position="334"/>
        <end position="396"/>
    </location>
</feature>
<feature type="coiled-coil region" evidence="1">
    <location>
        <begin position="168"/>
        <end position="195"/>
    </location>
</feature>
<dbReference type="AlphaFoldDB" id="F2K2H3"/>
<dbReference type="InterPro" id="IPR050445">
    <property type="entry name" value="Bact_polysacc_biosynth/exp"/>
</dbReference>
<dbReference type="PANTHER" id="PTHR32309">
    <property type="entry name" value="TYROSINE-PROTEIN KINASE"/>
    <property type="match status" value="1"/>
</dbReference>
<dbReference type="EMBL" id="CP002583">
    <property type="protein sequence ID" value="ADZ90018.1"/>
    <property type="molecule type" value="Genomic_DNA"/>
</dbReference>
<keyword evidence="1" id="KW-0175">Coiled coil</keyword>
<dbReference type="PATRIC" id="fig|717774.3.peg.763"/>
<accession>F2K2H3</accession>
<dbReference type="Proteomes" id="UP000001062">
    <property type="component" value="Chromosome"/>
</dbReference>
<dbReference type="STRING" id="717774.Marme_0735"/>
<keyword evidence="2" id="KW-1133">Transmembrane helix</keyword>
<evidence type="ECO:0000256" key="2">
    <source>
        <dbReference type="SAM" id="Phobius"/>
    </source>
</evidence>
<sequence>MHLAIQARIYRLFCAAWRHRYLLVIPPLILPTFGYLLSTSSAKIYDNHTSFLIQESATLNPFLKDLSVETQIQQRIKALDTLLHSRHILKRVAEEEHLYTETASDYAKDRVIGRLSANLKVSLFGSDLIRISYRNGTPEGMSEVLKKVREVFIEQLLAPERSSMSSSEDFLLNQLVEQRVQLEQAEAALADFKSENALQLPSLFNNNVQSISELRQLIADKEIELAGQQAVMDSLHTELLRNNPLIGQLESDILQQKRELNSLLSRYTKKHSKVVIAMANLSRLEKELIEFLELTKSITSFDELERLWLSSLSRIEESMSSSGTNVSFIPGEEIESAKLRHSRITQELAQLKRQQDGLLEFIASSSSVEQQLKTLNRDIEVKKKVYQDTLNRHERAKLTGALGDYEQKDRIKVIDEAYTPSSPSNMPAILYMILGVIAGIGLGSGVALVIEITDSRLRYIADVQSIAGAPVLARIPKIQDSHHQLDTLLHGAEFADTAKTNLSKRKLLNFKRLS</sequence>
<dbReference type="InterPro" id="IPR032807">
    <property type="entry name" value="GNVR"/>
</dbReference>
<protein>
    <submittedName>
        <fullName evidence="4">Lipopolysaccharide biosynthesis protein</fullName>
    </submittedName>
</protein>
<evidence type="ECO:0000259" key="3">
    <source>
        <dbReference type="Pfam" id="PF13807"/>
    </source>
</evidence>
<keyword evidence="5" id="KW-1185">Reference proteome</keyword>
<organism evidence="4 5">
    <name type="scientific">Marinomonas mediterranea (strain ATCC 700492 / JCM 21426 / NBRC 103028 / MMB-1)</name>
    <dbReference type="NCBI Taxonomy" id="717774"/>
    <lineage>
        <taxon>Bacteria</taxon>
        <taxon>Pseudomonadati</taxon>
        <taxon>Pseudomonadota</taxon>
        <taxon>Gammaproteobacteria</taxon>
        <taxon>Oceanospirillales</taxon>
        <taxon>Oceanospirillaceae</taxon>
        <taxon>Marinomonas</taxon>
    </lineage>
</organism>
<dbReference type="Pfam" id="PF13807">
    <property type="entry name" value="GNVR"/>
    <property type="match status" value="1"/>
</dbReference>
<feature type="domain" description="Tyrosine-protein kinase G-rich" evidence="3">
    <location>
        <begin position="369"/>
        <end position="449"/>
    </location>
</feature>
<evidence type="ECO:0000313" key="4">
    <source>
        <dbReference type="EMBL" id="ADZ90018.1"/>
    </source>
</evidence>
<keyword evidence="2" id="KW-0812">Transmembrane</keyword>
<dbReference type="RefSeq" id="WP_013659923.1">
    <property type="nucleotide sequence ID" value="NC_015276.1"/>
</dbReference>
<evidence type="ECO:0000313" key="5">
    <source>
        <dbReference type="Proteomes" id="UP000001062"/>
    </source>
</evidence>
<gene>
    <name evidence="4" type="ordered locus">Marme_0735</name>
</gene>
<dbReference type="HOGENOM" id="CLU_009912_5_1_6"/>
<dbReference type="KEGG" id="mme:Marme_0735"/>
<feature type="transmembrane region" description="Helical" evidence="2">
    <location>
        <begin position="21"/>
        <end position="38"/>
    </location>
</feature>